<evidence type="ECO:0000256" key="1">
    <source>
        <dbReference type="SAM" id="Phobius"/>
    </source>
</evidence>
<sequence length="42" mass="4980">MSREERKRNPSTWWAIPLGLFMGAGWLSLAAYFVYSYIQPRE</sequence>
<name>A0A1M5DQC9_9FIRM</name>
<keyword evidence="3" id="KW-1185">Reference proteome</keyword>
<evidence type="ECO:0000313" key="2">
    <source>
        <dbReference type="EMBL" id="SHF69238.1"/>
    </source>
</evidence>
<dbReference type="Proteomes" id="UP000184196">
    <property type="component" value="Unassembled WGS sequence"/>
</dbReference>
<organism evidence="2 3">
    <name type="scientific">Desulfofundulus australicus DSM 11792</name>
    <dbReference type="NCBI Taxonomy" id="1121425"/>
    <lineage>
        <taxon>Bacteria</taxon>
        <taxon>Bacillati</taxon>
        <taxon>Bacillota</taxon>
        <taxon>Clostridia</taxon>
        <taxon>Eubacteriales</taxon>
        <taxon>Peptococcaceae</taxon>
        <taxon>Desulfofundulus</taxon>
    </lineage>
</organism>
<keyword evidence="1" id="KW-1133">Transmembrane helix</keyword>
<reference evidence="3" key="1">
    <citation type="submission" date="2016-11" db="EMBL/GenBank/DDBJ databases">
        <authorList>
            <person name="Varghese N."/>
            <person name="Submissions S."/>
        </authorList>
    </citation>
    <scope>NUCLEOTIDE SEQUENCE [LARGE SCALE GENOMIC DNA]</scope>
    <source>
        <strain evidence="3">DSM 11792</strain>
    </source>
</reference>
<dbReference type="AlphaFoldDB" id="A0A1M5DQC9"/>
<dbReference type="RefSeq" id="WP_278244209.1">
    <property type="nucleotide sequence ID" value="NZ_FQUW01000054.1"/>
</dbReference>
<keyword evidence="1" id="KW-0472">Membrane</keyword>
<gene>
    <name evidence="2" type="ORF">SAMN02745218_02888</name>
</gene>
<feature type="transmembrane region" description="Helical" evidence="1">
    <location>
        <begin position="12"/>
        <end position="35"/>
    </location>
</feature>
<protein>
    <submittedName>
        <fullName evidence="2">Uncharacterized protein</fullName>
    </submittedName>
</protein>
<dbReference type="EMBL" id="FQUW01000054">
    <property type="protein sequence ID" value="SHF69238.1"/>
    <property type="molecule type" value="Genomic_DNA"/>
</dbReference>
<keyword evidence="1" id="KW-0812">Transmembrane</keyword>
<evidence type="ECO:0000313" key="3">
    <source>
        <dbReference type="Proteomes" id="UP000184196"/>
    </source>
</evidence>
<proteinExistence type="predicted"/>
<accession>A0A1M5DQC9</accession>